<dbReference type="SUPFAM" id="SSF75005">
    <property type="entry name" value="Arabinanase/levansucrase/invertase"/>
    <property type="match status" value="1"/>
</dbReference>
<reference evidence="5" key="1">
    <citation type="journal article" date="2013" name="Environ. Microbiol.">
        <title>Microbiota from the distal guts of lean and obese adolescents exhibit partial functional redundancy besides clear differences in community structure.</title>
        <authorList>
            <person name="Ferrer M."/>
            <person name="Ruiz A."/>
            <person name="Lanza F."/>
            <person name="Haange S.B."/>
            <person name="Oberbach A."/>
            <person name="Till H."/>
            <person name="Bargiela R."/>
            <person name="Campoy C."/>
            <person name="Segura M.T."/>
            <person name="Richter M."/>
            <person name="von Bergen M."/>
            <person name="Seifert J."/>
            <person name="Suarez A."/>
        </authorList>
    </citation>
    <scope>NUCLEOTIDE SEQUENCE</scope>
</reference>
<evidence type="ECO:0000256" key="4">
    <source>
        <dbReference type="ARBA" id="ARBA00023295"/>
    </source>
</evidence>
<dbReference type="PANTHER" id="PTHR43772">
    <property type="entry name" value="ENDO-1,4-BETA-XYLANASE"/>
    <property type="match status" value="1"/>
</dbReference>
<comment type="caution">
    <text evidence="5">The sequence shown here is derived from an EMBL/GenBank/DDBJ whole genome shotgun (WGS) entry which is preliminary data.</text>
</comment>
<dbReference type="Gene3D" id="2.115.10.20">
    <property type="entry name" value="Glycosyl hydrolase domain, family 43"/>
    <property type="match status" value="1"/>
</dbReference>
<evidence type="ECO:0000256" key="2">
    <source>
        <dbReference type="ARBA" id="ARBA00022801"/>
    </source>
</evidence>
<keyword evidence="2 5" id="KW-0378">Hydrolase</keyword>
<evidence type="ECO:0000313" key="5">
    <source>
        <dbReference type="EMBL" id="EKC73505.1"/>
    </source>
</evidence>
<keyword evidence="3" id="KW-0119">Carbohydrate metabolism</keyword>
<dbReference type="Pfam" id="PF04616">
    <property type="entry name" value="Glyco_hydro_43"/>
    <property type="match status" value="1"/>
</dbReference>
<dbReference type="InterPro" id="IPR006710">
    <property type="entry name" value="Glyco_hydro_43"/>
</dbReference>
<evidence type="ECO:0000256" key="1">
    <source>
        <dbReference type="ARBA" id="ARBA00009865"/>
    </source>
</evidence>
<protein>
    <submittedName>
        <fullName evidence="5">Glycoside hydrolase family 43 protein</fullName>
    </submittedName>
</protein>
<dbReference type="AlphaFoldDB" id="K1U5H8"/>
<gene>
    <name evidence="5" type="ORF">LEA_06191</name>
</gene>
<comment type="similarity">
    <text evidence="1">Belongs to the glycosyl hydrolase 43 family.</text>
</comment>
<evidence type="ECO:0000256" key="3">
    <source>
        <dbReference type="ARBA" id="ARBA00023277"/>
    </source>
</evidence>
<accession>K1U5H8</accession>
<organism evidence="5">
    <name type="scientific">human gut metagenome</name>
    <dbReference type="NCBI Taxonomy" id="408170"/>
    <lineage>
        <taxon>unclassified sequences</taxon>
        <taxon>metagenomes</taxon>
        <taxon>organismal metagenomes</taxon>
    </lineage>
</organism>
<name>K1U5H8_9ZZZZ</name>
<dbReference type="GO" id="GO:0004553">
    <property type="term" value="F:hydrolase activity, hydrolyzing O-glycosyl compounds"/>
    <property type="evidence" value="ECO:0007669"/>
    <property type="project" value="InterPro"/>
</dbReference>
<dbReference type="InterPro" id="IPR023296">
    <property type="entry name" value="Glyco_hydro_beta-prop_sf"/>
</dbReference>
<dbReference type="EMBL" id="AJWY01004045">
    <property type="protein sequence ID" value="EKC73505.1"/>
    <property type="molecule type" value="Genomic_DNA"/>
</dbReference>
<feature type="non-terminal residue" evidence="5">
    <location>
        <position position="113"/>
    </location>
</feature>
<dbReference type="InterPro" id="IPR052176">
    <property type="entry name" value="Glycosyl_Hydrlase_43_Enz"/>
</dbReference>
<sequence>MSLGKPLFDNGSWDNIDPTVWMDEDGQAYLYWGNPHLYYAKLNKDMISFKGGIDAKAAVDEKREVGRIVMTEEGFGSPDVEKRDSTRKYKDCYTEGPWFMKRGKNYYMLYAAG</sequence>
<dbReference type="GO" id="GO:0005975">
    <property type="term" value="P:carbohydrate metabolic process"/>
    <property type="evidence" value="ECO:0007669"/>
    <property type="project" value="InterPro"/>
</dbReference>
<keyword evidence="4" id="KW-0326">Glycosidase</keyword>
<proteinExistence type="inferred from homology"/>
<dbReference type="PANTHER" id="PTHR43772:SF2">
    <property type="entry name" value="PUTATIVE (AFU_ORTHOLOGUE AFUA_2G04480)-RELATED"/>
    <property type="match status" value="1"/>
</dbReference>